<gene>
    <name evidence="2" type="ORF">OLEA9_A091236</name>
</gene>
<dbReference type="Gramene" id="OE9A091236T1">
    <property type="protein sequence ID" value="OE9A091236C1"/>
    <property type="gene ID" value="OE9A091236"/>
</dbReference>
<evidence type="ECO:0000313" key="2">
    <source>
        <dbReference type="EMBL" id="CAA2989980.1"/>
    </source>
</evidence>
<dbReference type="InterPro" id="IPR011043">
    <property type="entry name" value="Gal_Oxase/kelch_b-propeller"/>
</dbReference>
<dbReference type="EMBL" id="CACTIH010004182">
    <property type="protein sequence ID" value="CAA2989980.1"/>
    <property type="molecule type" value="Genomic_DNA"/>
</dbReference>
<name>A0A8S0SCX1_OLEEU</name>
<dbReference type="AlphaFoldDB" id="A0A8S0SCX1"/>
<dbReference type="Pfam" id="PF07734">
    <property type="entry name" value="FBA_1"/>
    <property type="match status" value="1"/>
</dbReference>
<reference evidence="2 3" key="1">
    <citation type="submission" date="2019-12" db="EMBL/GenBank/DDBJ databases">
        <authorList>
            <person name="Alioto T."/>
            <person name="Alioto T."/>
            <person name="Gomez Garrido J."/>
        </authorList>
    </citation>
    <scope>NUCLEOTIDE SEQUENCE [LARGE SCALE GENOMIC DNA]</scope>
</reference>
<dbReference type="InterPro" id="IPR001810">
    <property type="entry name" value="F-box_dom"/>
</dbReference>
<dbReference type="InterPro" id="IPR050796">
    <property type="entry name" value="SCF_F-box_component"/>
</dbReference>
<dbReference type="PANTHER" id="PTHR31672">
    <property type="entry name" value="BNACNNG10540D PROTEIN"/>
    <property type="match status" value="1"/>
</dbReference>
<evidence type="ECO:0000313" key="3">
    <source>
        <dbReference type="Proteomes" id="UP000594638"/>
    </source>
</evidence>
<protein>
    <submittedName>
        <fullName evidence="2">F-box kelch-repeat At5g43190-like</fullName>
    </submittedName>
</protein>
<dbReference type="PROSITE" id="PS50181">
    <property type="entry name" value="FBOX"/>
    <property type="match status" value="1"/>
</dbReference>
<accession>A0A8S0SCX1</accession>
<dbReference type="InterPro" id="IPR015915">
    <property type="entry name" value="Kelch-typ_b-propeller"/>
</dbReference>
<dbReference type="SMART" id="SM00256">
    <property type="entry name" value="FBOX"/>
    <property type="match status" value="1"/>
</dbReference>
<organism evidence="2 3">
    <name type="scientific">Olea europaea subsp. europaea</name>
    <dbReference type="NCBI Taxonomy" id="158383"/>
    <lineage>
        <taxon>Eukaryota</taxon>
        <taxon>Viridiplantae</taxon>
        <taxon>Streptophyta</taxon>
        <taxon>Embryophyta</taxon>
        <taxon>Tracheophyta</taxon>
        <taxon>Spermatophyta</taxon>
        <taxon>Magnoliopsida</taxon>
        <taxon>eudicotyledons</taxon>
        <taxon>Gunneridae</taxon>
        <taxon>Pentapetalae</taxon>
        <taxon>asterids</taxon>
        <taxon>lamiids</taxon>
        <taxon>Lamiales</taxon>
        <taxon>Oleaceae</taxon>
        <taxon>Oleeae</taxon>
        <taxon>Olea</taxon>
    </lineage>
</organism>
<dbReference type="Gene3D" id="1.20.1280.50">
    <property type="match status" value="1"/>
</dbReference>
<dbReference type="FunFam" id="2.120.10.80:FF:000169">
    <property type="entry name" value="F-box family protein"/>
    <property type="match status" value="1"/>
</dbReference>
<comment type="caution">
    <text evidence="2">The sequence shown here is derived from an EMBL/GenBank/DDBJ whole genome shotgun (WGS) entry which is preliminary data.</text>
</comment>
<dbReference type="InterPro" id="IPR036047">
    <property type="entry name" value="F-box-like_dom_sf"/>
</dbReference>
<dbReference type="Pfam" id="PF00646">
    <property type="entry name" value="F-box"/>
    <property type="match status" value="1"/>
</dbReference>
<dbReference type="PANTHER" id="PTHR31672:SF12">
    <property type="entry name" value="F-BOX DOMAIN-CONTAINING PROTEIN"/>
    <property type="match status" value="1"/>
</dbReference>
<dbReference type="SUPFAM" id="SSF81383">
    <property type="entry name" value="F-box domain"/>
    <property type="match status" value="1"/>
</dbReference>
<feature type="domain" description="F-box" evidence="1">
    <location>
        <begin position="12"/>
        <end position="58"/>
    </location>
</feature>
<dbReference type="Gene3D" id="2.120.10.80">
    <property type="entry name" value="Kelch-type beta propeller"/>
    <property type="match status" value="1"/>
</dbReference>
<keyword evidence="3" id="KW-1185">Reference proteome</keyword>
<dbReference type="InterPro" id="IPR006527">
    <property type="entry name" value="F-box-assoc_dom_typ1"/>
</dbReference>
<evidence type="ECO:0000259" key="1">
    <source>
        <dbReference type="PROSITE" id="PS50181"/>
    </source>
</evidence>
<dbReference type="OrthoDB" id="1703411at2759"/>
<dbReference type="Proteomes" id="UP000594638">
    <property type="component" value="Unassembled WGS sequence"/>
</dbReference>
<proteinExistence type="predicted"/>
<dbReference type="SUPFAM" id="SSF50965">
    <property type="entry name" value="Galactose oxidase, central domain"/>
    <property type="match status" value="1"/>
</dbReference>
<sequence>MAHNKISLDMDPGIWSQLPEELLERVLSFLPLKTFLNLRSTCRNFNSILFSPCFISKHSPSSSSPFSSFILLSHPQFLQKCPLFNTVLNSWCDMSLSLPPMLSCPPSSNLLSSSNGLLCFSIPRSSCFIVCNLLARSIRRIKFPTCPFDFEFLTLVSTSNGYKLFMLSSFGSSTIHALVYDSVLRSWLQFDGCNQILSHSYYQKGTFYDGCLYFTTPEPFNVVCLDFDTGKWERSRIELPGSLTFVRLASDEDRKLYLIGGVGQSGISRSIKLWELGENGENWVEIETLPEMICRKFVSVCYHNYEHVYCFWHQGLICVCCYTWPEILYYMVCRRTWHWLPKCPSLPDKWSCGFRWFPFKPELYAIV</sequence>